<proteinExistence type="predicted"/>
<comment type="caution">
    <text evidence="2">The sequence shown here is derived from an EMBL/GenBank/DDBJ whole genome shotgun (WGS) entry which is preliminary data.</text>
</comment>
<keyword evidence="3" id="KW-1185">Reference proteome</keyword>
<feature type="region of interest" description="Disordered" evidence="1">
    <location>
        <begin position="259"/>
        <end position="283"/>
    </location>
</feature>
<evidence type="ECO:0000313" key="3">
    <source>
        <dbReference type="Proteomes" id="UP001497497"/>
    </source>
</evidence>
<name>A0AAV2H6P3_LYMST</name>
<evidence type="ECO:0000256" key="1">
    <source>
        <dbReference type="SAM" id="MobiDB-lite"/>
    </source>
</evidence>
<feature type="non-terminal residue" evidence="2">
    <location>
        <position position="1"/>
    </location>
</feature>
<dbReference type="Proteomes" id="UP001497497">
    <property type="component" value="Unassembled WGS sequence"/>
</dbReference>
<reference evidence="2 3" key="1">
    <citation type="submission" date="2024-04" db="EMBL/GenBank/DDBJ databases">
        <authorList>
            <consortium name="Genoscope - CEA"/>
            <person name="William W."/>
        </authorList>
    </citation>
    <scope>NUCLEOTIDE SEQUENCE [LARGE SCALE GENOMIC DNA]</scope>
</reference>
<dbReference type="EMBL" id="CAXITT010000047">
    <property type="protein sequence ID" value="CAL1529384.1"/>
    <property type="molecule type" value="Genomic_DNA"/>
</dbReference>
<feature type="region of interest" description="Disordered" evidence="1">
    <location>
        <begin position="208"/>
        <end position="242"/>
    </location>
</feature>
<sequence>PGSNECLAECSKNSRSFSSCLGESHRFSKWHCVCCQPASDIVPPNNADIKCSKKDTRLAEYSLSARSKENKNPVYGVSHLNSSSAAINLFYNLEAPSSSHSSSPGKFPEPTLLLSSSSHVTTDGLHKPCINIDGRDYPFTEKGKELLSSSSDVNVSSVLSGQLFSCATRCSISSDESEDSDDEYGVPNLCLSYDDCLSLSESEGCQSQNCSYPTNSKNHASPKPNIPTSSQMATMRSISPAPVPRRRFSVKRISPFSQISNASSERHKSQAQSPANPMTRVGCTSPLVKTPTTFTRSDFSKSFTAQKPFESLGCLKIKQQGSMDLGKNGVKETNSLRFNDKHLVKYPMRGFKRCTSLPARSSNAVGRAKKHAAPRELHGTSYVSTLNSIEENKPTSGTDLTNLEKRLENCDCKAFWKILYDVKNGRLDENCLRESLAGKISGFEYTTIKTRETIGTKTLCTARNRSDGLWSADYVTSAAREGRAYRLARIKSKDSCFDGRSRSKFISSSRPHSTNSQMLKSKMIPECNIDNMIMPTEWEERTNNQNFAVWEEEQNNKSIDARGAIREVGITECRFKPVKAHQSNERACNERHIVSSFLTDEFIPENNQEQKEVTRNCKGKTSPKSLANEMTDSMQRPGARGLKTSHDTKSPPRMGLNGSNISKCAQQAQSRKKGPTPCSRERSQLLKSIPDDHMLSPTAINTCEEHPTPPSTGIKACGSGTKVFIQESEAACAQEVSNQ</sequence>
<organism evidence="2 3">
    <name type="scientific">Lymnaea stagnalis</name>
    <name type="common">Great pond snail</name>
    <name type="synonym">Helix stagnalis</name>
    <dbReference type="NCBI Taxonomy" id="6523"/>
    <lineage>
        <taxon>Eukaryota</taxon>
        <taxon>Metazoa</taxon>
        <taxon>Spiralia</taxon>
        <taxon>Lophotrochozoa</taxon>
        <taxon>Mollusca</taxon>
        <taxon>Gastropoda</taxon>
        <taxon>Heterobranchia</taxon>
        <taxon>Euthyneura</taxon>
        <taxon>Panpulmonata</taxon>
        <taxon>Hygrophila</taxon>
        <taxon>Lymnaeoidea</taxon>
        <taxon>Lymnaeidae</taxon>
        <taxon>Lymnaea</taxon>
    </lineage>
</organism>
<feature type="compositionally biased region" description="Polar residues" evidence="1">
    <location>
        <begin position="657"/>
        <end position="669"/>
    </location>
</feature>
<feature type="non-terminal residue" evidence="2">
    <location>
        <position position="739"/>
    </location>
</feature>
<evidence type="ECO:0000313" key="2">
    <source>
        <dbReference type="EMBL" id="CAL1529384.1"/>
    </source>
</evidence>
<feature type="region of interest" description="Disordered" evidence="1">
    <location>
        <begin position="608"/>
        <end position="682"/>
    </location>
</feature>
<accession>A0AAV2H6P3</accession>
<dbReference type="AlphaFoldDB" id="A0AAV2H6P3"/>
<gene>
    <name evidence="2" type="ORF">GSLYS_00003539001</name>
</gene>
<protein>
    <submittedName>
        <fullName evidence="2">Uncharacterized protein</fullName>
    </submittedName>
</protein>
<feature type="compositionally biased region" description="Polar residues" evidence="1">
    <location>
        <begin position="226"/>
        <end position="237"/>
    </location>
</feature>
<feature type="compositionally biased region" description="Polar residues" evidence="1">
    <location>
        <begin position="208"/>
        <end position="219"/>
    </location>
</feature>
<feature type="compositionally biased region" description="Polar residues" evidence="1">
    <location>
        <begin position="622"/>
        <end position="634"/>
    </location>
</feature>